<proteinExistence type="predicted"/>
<evidence type="ECO:0000313" key="1">
    <source>
        <dbReference type="EMBL" id="KKB64179.1"/>
    </source>
</evidence>
<sequence length="150" mass="16086">MPSNRINPRLRLVHDAMALAIPKGDIGSPDCPSLDVALSLADEWEAVRERMVAMPGVAGPALAYGPMPRFDGASAPAQVWAAIDELNRWCRHEVARLAALRQQQTAMQVIATALDAVTVMNAVAPDVAIEVCAGLFDLAESTWMNEHVSA</sequence>
<dbReference type="Proteomes" id="UP000033618">
    <property type="component" value="Unassembled WGS sequence"/>
</dbReference>
<name>A0A0F5K2U0_9BURK</name>
<gene>
    <name evidence="1" type="ORF">WM40_06565</name>
</gene>
<dbReference type="RefSeq" id="WP_024904016.1">
    <property type="nucleotide sequence ID" value="NZ_CADFGU010000003.1"/>
</dbReference>
<keyword evidence="2" id="KW-1185">Reference proteome</keyword>
<reference evidence="1 2" key="1">
    <citation type="submission" date="2015-03" db="EMBL/GenBank/DDBJ databases">
        <title>Draft Genome Sequence of Burkholderia andropogonis type strain ICMP2807, isolated from Sorghum bicolor.</title>
        <authorList>
            <person name="Lopes-Santos L."/>
            <person name="Castro D.B."/>
            <person name="Ottoboni L.M."/>
            <person name="Park D."/>
            <person name="Weirc B.S."/>
            <person name="Destefano S.A."/>
        </authorList>
    </citation>
    <scope>NUCLEOTIDE SEQUENCE [LARGE SCALE GENOMIC DNA]</scope>
    <source>
        <strain evidence="1 2">ICMP2807</strain>
    </source>
</reference>
<organism evidence="1 2">
    <name type="scientific">Robbsia andropogonis</name>
    <dbReference type="NCBI Taxonomy" id="28092"/>
    <lineage>
        <taxon>Bacteria</taxon>
        <taxon>Pseudomonadati</taxon>
        <taxon>Pseudomonadota</taxon>
        <taxon>Betaproteobacteria</taxon>
        <taxon>Burkholderiales</taxon>
        <taxon>Burkholderiaceae</taxon>
        <taxon>Robbsia</taxon>
    </lineage>
</organism>
<accession>A0A0F5K2U0</accession>
<comment type="caution">
    <text evidence="1">The sequence shown here is derived from an EMBL/GenBank/DDBJ whole genome shotgun (WGS) entry which is preliminary data.</text>
</comment>
<dbReference type="PATRIC" id="fig|28092.6.peg.1558"/>
<dbReference type="EMBL" id="LAQU01000005">
    <property type="protein sequence ID" value="KKB64179.1"/>
    <property type="molecule type" value="Genomic_DNA"/>
</dbReference>
<protein>
    <submittedName>
        <fullName evidence="1">Uncharacterized protein</fullName>
    </submittedName>
</protein>
<dbReference type="AlphaFoldDB" id="A0A0F5K2U0"/>
<evidence type="ECO:0000313" key="2">
    <source>
        <dbReference type="Proteomes" id="UP000033618"/>
    </source>
</evidence>